<comment type="catalytic activity">
    <reaction evidence="7 8">
        <text>adenosine(34) in tRNA + H2O + H(+) = inosine(34) in tRNA + NH4(+)</text>
        <dbReference type="Rhea" id="RHEA:43168"/>
        <dbReference type="Rhea" id="RHEA-COMP:10373"/>
        <dbReference type="Rhea" id="RHEA-COMP:10374"/>
        <dbReference type="ChEBI" id="CHEBI:15377"/>
        <dbReference type="ChEBI" id="CHEBI:15378"/>
        <dbReference type="ChEBI" id="CHEBI:28938"/>
        <dbReference type="ChEBI" id="CHEBI:74411"/>
        <dbReference type="ChEBI" id="CHEBI:82852"/>
        <dbReference type="EC" id="3.5.4.33"/>
    </reaction>
</comment>
<evidence type="ECO:0000313" key="11">
    <source>
        <dbReference type="Proteomes" id="UP001139409"/>
    </source>
</evidence>
<organism evidence="10 11">
    <name type="scientific">Fulvivirga sedimenti</name>
    <dbReference type="NCBI Taxonomy" id="2879465"/>
    <lineage>
        <taxon>Bacteria</taxon>
        <taxon>Pseudomonadati</taxon>
        <taxon>Bacteroidota</taxon>
        <taxon>Cytophagia</taxon>
        <taxon>Cytophagales</taxon>
        <taxon>Fulvivirgaceae</taxon>
        <taxon>Fulvivirga</taxon>
    </lineage>
</organism>
<dbReference type="Pfam" id="PF00383">
    <property type="entry name" value="dCMP_cyt_deam_1"/>
    <property type="match status" value="1"/>
</dbReference>
<evidence type="ECO:0000256" key="2">
    <source>
        <dbReference type="ARBA" id="ARBA00011738"/>
    </source>
</evidence>
<comment type="cofactor">
    <cofactor evidence="8">
        <name>Zn(2+)</name>
        <dbReference type="ChEBI" id="CHEBI:29105"/>
    </cofactor>
    <text evidence="8">Binds 1 zinc ion per subunit.</text>
</comment>
<dbReference type="InterPro" id="IPR016193">
    <property type="entry name" value="Cytidine_deaminase-like"/>
</dbReference>
<evidence type="ECO:0000256" key="4">
    <source>
        <dbReference type="ARBA" id="ARBA00022723"/>
    </source>
</evidence>
<feature type="domain" description="CMP/dCMP-type deaminase" evidence="9">
    <location>
        <begin position="6"/>
        <end position="116"/>
    </location>
</feature>
<dbReference type="GO" id="GO:0052717">
    <property type="term" value="F:tRNA-specific adenosine-34 deaminase activity"/>
    <property type="evidence" value="ECO:0007669"/>
    <property type="project" value="UniProtKB-UniRule"/>
</dbReference>
<accession>A0A9X1HYV3</accession>
<feature type="active site" description="Proton donor" evidence="8">
    <location>
        <position position="59"/>
    </location>
</feature>
<dbReference type="InterPro" id="IPR028883">
    <property type="entry name" value="tRNA_aden_deaminase"/>
</dbReference>
<comment type="subunit">
    <text evidence="2 8">Homodimer.</text>
</comment>
<dbReference type="InterPro" id="IPR016192">
    <property type="entry name" value="APOBEC/CMP_deaminase_Zn-bd"/>
</dbReference>
<evidence type="ECO:0000256" key="5">
    <source>
        <dbReference type="ARBA" id="ARBA00022801"/>
    </source>
</evidence>
<keyword evidence="5 8" id="KW-0378">Hydrolase</keyword>
<feature type="binding site" evidence="8">
    <location>
        <position position="57"/>
    </location>
    <ligand>
        <name>Zn(2+)</name>
        <dbReference type="ChEBI" id="CHEBI:29105"/>
        <note>catalytic</note>
    </ligand>
</feature>
<evidence type="ECO:0000313" key="10">
    <source>
        <dbReference type="EMBL" id="MCA6079132.1"/>
    </source>
</evidence>
<name>A0A9X1HYV3_9BACT</name>
<dbReference type="Proteomes" id="UP001139409">
    <property type="component" value="Unassembled WGS sequence"/>
</dbReference>
<dbReference type="RefSeq" id="WP_225699994.1">
    <property type="nucleotide sequence ID" value="NZ_JAIXNE010000009.1"/>
</dbReference>
<comment type="similarity">
    <text evidence="1">Belongs to the cytidine and deoxycytidylate deaminase family. ADAT2 subfamily.</text>
</comment>
<evidence type="ECO:0000259" key="9">
    <source>
        <dbReference type="PROSITE" id="PS51747"/>
    </source>
</evidence>
<dbReference type="PROSITE" id="PS51747">
    <property type="entry name" value="CYT_DCMP_DEAMINASES_2"/>
    <property type="match status" value="1"/>
</dbReference>
<keyword evidence="6 8" id="KW-0862">Zinc</keyword>
<dbReference type="GO" id="GO:0002100">
    <property type="term" value="P:tRNA wobble adenosine to inosine editing"/>
    <property type="evidence" value="ECO:0007669"/>
    <property type="project" value="UniProtKB-UniRule"/>
</dbReference>
<dbReference type="EC" id="3.5.4.33" evidence="8"/>
<comment type="caution">
    <text evidence="10">The sequence shown here is derived from an EMBL/GenBank/DDBJ whole genome shotgun (WGS) entry which is preliminary data.</text>
</comment>
<dbReference type="EMBL" id="JAIXNE010000009">
    <property type="protein sequence ID" value="MCA6079132.1"/>
    <property type="molecule type" value="Genomic_DNA"/>
</dbReference>
<comment type="function">
    <text evidence="8">Catalyzes the deamination of adenosine to inosine at the wobble position 34 of tRNA(Arg2).</text>
</comment>
<evidence type="ECO:0000256" key="3">
    <source>
        <dbReference type="ARBA" id="ARBA00022694"/>
    </source>
</evidence>
<dbReference type="PROSITE" id="PS00903">
    <property type="entry name" value="CYT_DCMP_DEAMINASES_1"/>
    <property type="match status" value="1"/>
</dbReference>
<feature type="binding site" evidence="8">
    <location>
        <position position="90"/>
    </location>
    <ligand>
        <name>Zn(2+)</name>
        <dbReference type="ChEBI" id="CHEBI:29105"/>
        <note>catalytic</note>
    </ligand>
</feature>
<dbReference type="GO" id="GO:0008270">
    <property type="term" value="F:zinc ion binding"/>
    <property type="evidence" value="ECO:0007669"/>
    <property type="project" value="UniProtKB-UniRule"/>
</dbReference>
<keyword evidence="11" id="KW-1185">Reference proteome</keyword>
<proteinExistence type="inferred from homology"/>
<feature type="binding site" evidence="8">
    <location>
        <position position="87"/>
    </location>
    <ligand>
        <name>Zn(2+)</name>
        <dbReference type="ChEBI" id="CHEBI:29105"/>
        <note>catalytic</note>
    </ligand>
</feature>
<evidence type="ECO:0000256" key="1">
    <source>
        <dbReference type="ARBA" id="ARBA00010669"/>
    </source>
</evidence>
<dbReference type="AlphaFoldDB" id="A0A9X1HYV3"/>
<dbReference type="HAMAP" id="MF_00972">
    <property type="entry name" value="tRNA_aden_deaminase"/>
    <property type="match status" value="1"/>
</dbReference>
<evidence type="ECO:0000256" key="7">
    <source>
        <dbReference type="ARBA" id="ARBA00048045"/>
    </source>
</evidence>
<evidence type="ECO:0000256" key="8">
    <source>
        <dbReference type="HAMAP-Rule" id="MF_00972"/>
    </source>
</evidence>
<gene>
    <name evidence="8" type="primary">tadA</name>
    <name evidence="10" type="ORF">LDX50_29945</name>
</gene>
<dbReference type="CDD" id="cd01285">
    <property type="entry name" value="nucleoside_deaminase"/>
    <property type="match status" value="1"/>
</dbReference>
<sequence>MEGGILTDEYFMNEAMKLALQAEEEGEIPVGAVMVANGRIIARAYNQTEKLNDPTAHAEMLAITSATHYLGTKYLTDCSLYVTLEPCGMCAGALYWAQLKRLVYAASDEKRGYISLNPGLIHPRTEVVRGPYEQESSEMVKRFFKRLRD</sequence>
<dbReference type="SUPFAM" id="SSF53927">
    <property type="entry name" value="Cytidine deaminase-like"/>
    <property type="match status" value="1"/>
</dbReference>
<dbReference type="PANTHER" id="PTHR11079:SF202">
    <property type="entry name" value="TRNA-SPECIFIC ADENOSINE DEAMINASE"/>
    <property type="match status" value="1"/>
</dbReference>
<dbReference type="Gene3D" id="3.40.140.10">
    <property type="entry name" value="Cytidine Deaminase, domain 2"/>
    <property type="match status" value="1"/>
</dbReference>
<dbReference type="PANTHER" id="PTHR11079">
    <property type="entry name" value="CYTOSINE DEAMINASE FAMILY MEMBER"/>
    <property type="match status" value="1"/>
</dbReference>
<dbReference type="InterPro" id="IPR002125">
    <property type="entry name" value="CMP_dCMP_dom"/>
</dbReference>
<keyword evidence="3 8" id="KW-0819">tRNA processing</keyword>
<evidence type="ECO:0000256" key="6">
    <source>
        <dbReference type="ARBA" id="ARBA00022833"/>
    </source>
</evidence>
<protein>
    <recommendedName>
        <fullName evidence="8">tRNA-specific adenosine deaminase</fullName>
        <ecNumber evidence="8">3.5.4.33</ecNumber>
    </recommendedName>
</protein>
<keyword evidence="4 8" id="KW-0479">Metal-binding</keyword>
<reference evidence="10" key="1">
    <citation type="submission" date="2021-09" db="EMBL/GenBank/DDBJ databases">
        <title>Fulvivirga sp. isolated from coastal sediment.</title>
        <authorList>
            <person name="Yu H."/>
        </authorList>
    </citation>
    <scope>NUCLEOTIDE SEQUENCE</scope>
    <source>
        <strain evidence="10">1062</strain>
    </source>
</reference>